<name>A0A8S1IX06_9CHLO</name>
<sequence length="1096" mass="119175">MVRSGGATLRLLSVKAVEDPHWLLRAARGGEGGEDAPVVATAEGRPGGGRRRRAADRADLRTFDRETARSPGAAAGRGGPDWPPGELSPRSPRPGAPGAASDDGRHIEQLRAAAEFLGTTEGGLGHSLVVNLGPSSDQSIHELFEGNVIELPAYWHERPLGLGVYPLDIIFSVCSSVHNWLKTSEKNIVLLHHHGNPGSMENLRFMAGCFLVYAGDADDISSAAARMLSLQPEQRTLFRITKDGLRSKNLLESDNSQNPARLGSAQRLYDKYMVTVLYAPSLPPPQKHALHVTKVDFGGLRGLAGGLKSITGFDERMRAMLTPVLMVYQRGVEVFTGRATNTGDKIEFKIGVSVAGDVVLGLWYVKDYIAATEPPMVAFAFHTTFMDQGIVKIQSPSLDLDKRATNRVTEQKELYMELSLAETNIPVADVLPSGTDVLDLANMRKVWQHQTKPEAREPRRVFSTPNPSSHSRQPDREEGSGTANLRSPTPSMEIGIQTCDACVGPDEVLHPRLSLEAWAEGTTGQQKLGEGPSTSTIDLSFRPPGSECAPETPCTSEGPAPSRTNSADGDEAGEAGPSGRMHGKPPPAPPPPPPPPPPRLGRRNSSGGRMRLPPAPPPPPPPPPGSSSSGPPPPPPPPGKKAAQVPPPKLKKGLGLRKLRSFYWTKTPKQSGTVWSELPSDRQLPDGMDFLLEDFFAADQQPPPASTTPQTSRNTAEAPSLKKKGCAQVIPTTRANNVSIMMTRFSSFEGGVPGMLHAVLQANGLTYDEMSLMQQIAPTEDEIAAMKEFQGAREYLSKPERTLMAMSTVPRLKAKCRVLMFLEQWEPLYQETLLALHTVKVACQQVRESNRLRRVFECVLMVGNKLNRGTHRGNAGGVRVESLLTLKNYKITGGNERRTPSPSGARDLRSPSPTQFMSVRLASLLKCDSGVRADNLNLRTLLDFVVVVVHNHEPQEDYDPGRYLADELPGLAKAGPFLDGAIKDLQDEIDRGVLMAEEELKAICGKPWEDLKGVKGWPGAPGGENRFGQVVFDFLKKVEAPRGLLRQETSITDQHLRSASMWLGEPETGNPKATLKNLLAFTSQFDANYEWVSQYL</sequence>
<dbReference type="InterPro" id="IPR015425">
    <property type="entry name" value="FH2_Formin"/>
</dbReference>
<dbReference type="PANTHER" id="PTHR45733:SF8">
    <property type="entry name" value="FORMIN-J"/>
    <property type="match status" value="1"/>
</dbReference>
<feature type="compositionally biased region" description="Pro residues" evidence="3">
    <location>
        <begin position="584"/>
        <end position="599"/>
    </location>
</feature>
<feature type="compositionally biased region" description="Polar residues" evidence="3">
    <location>
        <begin position="481"/>
        <end position="490"/>
    </location>
</feature>
<dbReference type="Proteomes" id="UP000708148">
    <property type="component" value="Unassembled WGS sequence"/>
</dbReference>
<feature type="compositionally biased region" description="Pro residues" evidence="3">
    <location>
        <begin position="613"/>
        <end position="639"/>
    </location>
</feature>
<feature type="compositionally biased region" description="Basic and acidic residues" evidence="3">
    <location>
        <begin position="451"/>
        <end position="460"/>
    </location>
</feature>
<organism evidence="5 6">
    <name type="scientific">Ostreobium quekettii</name>
    <dbReference type="NCBI Taxonomy" id="121088"/>
    <lineage>
        <taxon>Eukaryota</taxon>
        <taxon>Viridiplantae</taxon>
        <taxon>Chlorophyta</taxon>
        <taxon>core chlorophytes</taxon>
        <taxon>Ulvophyceae</taxon>
        <taxon>TCBD clade</taxon>
        <taxon>Bryopsidales</taxon>
        <taxon>Ostreobineae</taxon>
        <taxon>Ostreobiaceae</taxon>
        <taxon>Ostreobium</taxon>
    </lineage>
</organism>
<dbReference type="EMBL" id="CAJHUC010001099">
    <property type="protein sequence ID" value="CAD7699721.1"/>
    <property type="molecule type" value="Genomic_DNA"/>
</dbReference>
<evidence type="ECO:0000259" key="4">
    <source>
        <dbReference type="PROSITE" id="PS51444"/>
    </source>
</evidence>
<dbReference type="PROSITE" id="PS51444">
    <property type="entry name" value="FH2"/>
    <property type="match status" value="1"/>
</dbReference>
<evidence type="ECO:0000256" key="2">
    <source>
        <dbReference type="RuleBase" id="RU361260"/>
    </source>
</evidence>
<feature type="region of interest" description="Disordered" evidence="3">
    <location>
        <begin position="449"/>
        <end position="492"/>
    </location>
</feature>
<evidence type="ECO:0000313" key="5">
    <source>
        <dbReference type="EMBL" id="CAD7699721.1"/>
    </source>
</evidence>
<comment type="caution">
    <text evidence="5">The sequence shown here is derived from an EMBL/GenBank/DDBJ whole genome shotgun (WGS) entry which is preliminary data.</text>
</comment>
<protein>
    <recommendedName>
        <fullName evidence="2">Formin-like protein</fullName>
    </recommendedName>
</protein>
<feature type="region of interest" description="Disordered" evidence="3">
    <location>
        <begin position="891"/>
        <end position="912"/>
    </location>
</feature>
<dbReference type="Gene3D" id="3.90.190.10">
    <property type="entry name" value="Protein tyrosine phosphatase superfamily"/>
    <property type="match status" value="1"/>
</dbReference>
<dbReference type="Gene3D" id="2.60.40.1110">
    <property type="match status" value="1"/>
</dbReference>
<comment type="similarity">
    <text evidence="1">Belongs to the formin-like family. Class-II subfamily.</text>
</comment>
<feature type="region of interest" description="Disordered" evidence="3">
    <location>
        <begin position="28"/>
        <end position="103"/>
    </location>
</feature>
<feature type="compositionally biased region" description="Basic and acidic residues" evidence="3">
    <location>
        <begin position="55"/>
        <end position="68"/>
    </location>
</feature>
<dbReference type="InterPro" id="IPR051144">
    <property type="entry name" value="Formin_homology_domain"/>
</dbReference>
<keyword evidence="6" id="KW-1185">Reference proteome</keyword>
<dbReference type="InterPro" id="IPR042201">
    <property type="entry name" value="FH2_Formin_sf"/>
</dbReference>
<dbReference type="SUPFAM" id="SSF101447">
    <property type="entry name" value="Formin homology 2 domain (FH2 domain)"/>
    <property type="match status" value="1"/>
</dbReference>
<evidence type="ECO:0000313" key="6">
    <source>
        <dbReference type="Proteomes" id="UP000708148"/>
    </source>
</evidence>
<dbReference type="SMART" id="SM00498">
    <property type="entry name" value="FH2"/>
    <property type="match status" value="1"/>
</dbReference>
<accession>A0A8S1IX06</accession>
<feature type="domain" description="FH2" evidence="4">
    <location>
        <begin position="649"/>
        <end position="1096"/>
    </location>
</feature>
<dbReference type="Gene3D" id="1.20.58.2220">
    <property type="entry name" value="Formin, FH2 domain"/>
    <property type="match status" value="1"/>
</dbReference>
<feature type="region of interest" description="Disordered" evidence="3">
    <location>
        <begin position="521"/>
        <end position="654"/>
    </location>
</feature>
<dbReference type="PANTHER" id="PTHR45733">
    <property type="entry name" value="FORMIN-J"/>
    <property type="match status" value="1"/>
</dbReference>
<evidence type="ECO:0000256" key="3">
    <source>
        <dbReference type="SAM" id="MobiDB-lite"/>
    </source>
</evidence>
<evidence type="ECO:0000256" key="1">
    <source>
        <dbReference type="ARBA" id="ARBA00006468"/>
    </source>
</evidence>
<dbReference type="AlphaFoldDB" id="A0A8S1IX06"/>
<feature type="compositionally biased region" description="Polar residues" evidence="3">
    <location>
        <begin position="522"/>
        <end position="538"/>
    </location>
</feature>
<dbReference type="Pfam" id="PF02181">
    <property type="entry name" value="FH2"/>
    <property type="match status" value="1"/>
</dbReference>
<gene>
    <name evidence="5" type="ORF">OSTQU699_LOCUS5080</name>
</gene>
<reference evidence="5" key="1">
    <citation type="submission" date="2020-12" db="EMBL/GenBank/DDBJ databases">
        <authorList>
            <person name="Iha C."/>
        </authorList>
    </citation>
    <scope>NUCLEOTIDE SEQUENCE</scope>
</reference>
<feature type="region of interest" description="Disordered" evidence="3">
    <location>
        <begin position="699"/>
        <end position="723"/>
    </location>
</feature>
<dbReference type="OrthoDB" id="515626at2759"/>
<proteinExistence type="inferred from homology"/>
<dbReference type="InterPro" id="IPR029021">
    <property type="entry name" value="Prot-tyrosine_phosphatase-like"/>
</dbReference>